<dbReference type="Proteomes" id="UP000002588">
    <property type="component" value="Chromosome"/>
</dbReference>
<dbReference type="STRING" id="62928.azo2147"/>
<organism evidence="3 4">
    <name type="scientific">Azoarcus sp. (strain BH72)</name>
    <dbReference type="NCBI Taxonomy" id="418699"/>
    <lineage>
        <taxon>Bacteria</taxon>
        <taxon>Pseudomonadati</taxon>
        <taxon>Pseudomonadota</taxon>
        <taxon>Betaproteobacteria</taxon>
        <taxon>Rhodocyclales</taxon>
        <taxon>Zoogloeaceae</taxon>
        <taxon>Azoarcus</taxon>
    </lineage>
</organism>
<evidence type="ECO:0000313" key="3">
    <source>
        <dbReference type="EMBL" id="CAL94764.1"/>
    </source>
</evidence>
<feature type="signal peptide" evidence="2">
    <location>
        <begin position="1"/>
        <end position="22"/>
    </location>
</feature>
<proteinExistence type="predicted"/>
<keyword evidence="4" id="KW-1185">Reference proteome</keyword>
<feature type="chain" id="PRO_5002635588" evidence="2">
    <location>
        <begin position="23"/>
        <end position="236"/>
    </location>
</feature>
<evidence type="ECO:0000313" key="4">
    <source>
        <dbReference type="Proteomes" id="UP000002588"/>
    </source>
</evidence>
<evidence type="ECO:0000256" key="1">
    <source>
        <dbReference type="SAM" id="Phobius"/>
    </source>
</evidence>
<evidence type="ECO:0000256" key="2">
    <source>
        <dbReference type="SAM" id="SignalP"/>
    </source>
</evidence>
<feature type="transmembrane region" description="Helical" evidence="1">
    <location>
        <begin position="134"/>
        <end position="152"/>
    </location>
</feature>
<dbReference type="KEGG" id="azo:azo2147"/>
<dbReference type="RefSeq" id="WP_011765878.1">
    <property type="nucleotide sequence ID" value="NC_008702.1"/>
</dbReference>
<sequence>MRSCLAPPLLALLLTLLMPAHAAPLQFQLAGQFETATEPPQTGPVTVSYELREGPAEALFGAVTAPDGTVLPDYFLGTTLFSESIDSTSNEPFGPIGPVTVRFGDNAPLVLKPFSLTQSISALDFNRYRYDFEVFMQGGGLFGLFQYALLIAPPAGVPYLDRDFVSSLATPIELLALAALGSASGMFELSQFNITADFTRVLVTAVVAEPGALAVLGAALLGLLVVPRRRTASHPG</sequence>
<keyword evidence="2" id="KW-0732">Signal</keyword>
<dbReference type="HOGENOM" id="CLU_1173550_0_0_4"/>
<keyword evidence="1" id="KW-1133">Transmembrane helix</keyword>
<name>A1K7F9_AZOSB</name>
<protein>
    <submittedName>
        <fullName evidence="3">Hypothetical membrane protein</fullName>
    </submittedName>
</protein>
<dbReference type="AlphaFoldDB" id="A1K7F9"/>
<accession>A1K7F9</accession>
<reference evidence="3 4" key="1">
    <citation type="journal article" date="2006" name="Nat. Biotechnol.">
        <title>Complete genome of the mutualistic, N2-fixing grass endophyte Azoarcus sp. strain BH72.</title>
        <authorList>
            <person name="Krause A."/>
            <person name="Ramakumar A."/>
            <person name="Bartels D."/>
            <person name="Battistoni F."/>
            <person name="Bekel T."/>
            <person name="Boch J."/>
            <person name="Boehm M."/>
            <person name="Friedrich F."/>
            <person name="Hurek T."/>
            <person name="Krause L."/>
            <person name="Linke B."/>
            <person name="McHardy A.C."/>
            <person name="Sarkar A."/>
            <person name="Schneiker S."/>
            <person name="Syed A.A."/>
            <person name="Thauer R."/>
            <person name="Vorhoelter F.-J."/>
            <person name="Weidner S."/>
            <person name="Puehler A."/>
            <person name="Reinhold-Hurek B."/>
            <person name="Kaiser O."/>
            <person name="Goesmann A."/>
        </authorList>
    </citation>
    <scope>NUCLEOTIDE SEQUENCE [LARGE SCALE GENOMIC DNA]</scope>
    <source>
        <strain evidence="3 4">BH72</strain>
    </source>
</reference>
<gene>
    <name evidence="3" type="ordered locus">azo2147</name>
</gene>
<feature type="transmembrane region" description="Helical" evidence="1">
    <location>
        <begin position="164"/>
        <end position="181"/>
    </location>
</feature>
<keyword evidence="1" id="KW-0812">Transmembrane</keyword>
<keyword evidence="1" id="KW-0472">Membrane</keyword>
<feature type="transmembrane region" description="Helical" evidence="1">
    <location>
        <begin position="201"/>
        <end position="226"/>
    </location>
</feature>
<dbReference type="EMBL" id="AM406670">
    <property type="protein sequence ID" value="CAL94764.1"/>
    <property type="molecule type" value="Genomic_DNA"/>
</dbReference>